<sequence length="302" mass="33174">MSTHYGSSGRRRPNATPATLPAHPAMHLEARLQDLDRLWQRPDRALPPATAHHSSTAALSAAPLSHLLACNDLGAALCQHSDKLSHADLRLVSEDAGSPPPGSVQLDKVPRRAPRTLFHLHEYGFPTDLWSYREGNNIRFFVAAYRSFLNITLLFYWTCHRLEDGKLAWYRTPPARERLYALDRLLAAPGQPVVFCLDETSLAAAERAFPDRIATTGSLRSDGAGKHFTPLAGRDVVIMAGRKRPCRAEVREIREALMTVGCRVAEDVLPARGPRRARKAAAQKPSSRSALPGAGQLANCDS</sequence>
<reference evidence="3" key="1">
    <citation type="submission" date="2005-09" db="EMBL/GenBank/DDBJ databases">
        <title>Complete sequence of plasmid C of Rhodobacter sphaeroides 2.4.1.</title>
        <authorList>
            <person name="Copeland A."/>
            <person name="Lucas S."/>
            <person name="Lapidus A."/>
            <person name="Barry K."/>
            <person name="Detter J.C."/>
            <person name="Glavina T."/>
            <person name="Hammon N."/>
            <person name="Israni S."/>
            <person name="Pitluck S."/>
            <person name="Richardson P."/>
            <person name="Mackenzie C."/>
            <person name="Choudhary M."/>
            <person name="Larimer F."/>
            <person name="Hauser L.J."/>
            <person name="Land M."/>
            <person name="Donohue T.J."/>
            <person name="Kaplan S."/>
        </authorList>
    </citation>
    <scope>NUCLEOTIDE SEQUENCE [LARGE SCALE GENOMIC DNA]</scope>
    <source>
        <strain evidence="3">ATCC 17023 / DSM 158 / JCM 6121 / CCUG 31486 / LMG 2827 / NBRC 12203 / NCIMB 8253 / ATH 2.4.1.</strain>
        <plasmid evidence="3">pRS241c</plasmid>
    </source>
</reference>
<dbReference type="KEGG" id="rsp:RSP_7197"/>
<organism evidence="2 3">
    <name type="scientific">Cereibacter sphaeroides (strain ATCC 17023 / DSM 158 / JCM 6121 / CCUG 31486 / LMG 2827 / NBRC 12203 / NCIMB 8253 / ATH 2.4.1.)</name>
    <name type="common">Rhodobacter sphaeroides</name>
    <dbReference type="NCBI Taxonomy" id="272943"/>
    <lineage>
        <taxon>Bacteria</taxon>
        <taxon>Pseudomonadati</taxon>
        <taxon>Pseudomonadota</taxon>
        <taxon>Alphaproteobacteria</taxon>
        <taxon>Rhodobacterales</taxon>
        <taxon>Paracoccaceae</taxon>
        <taxon>Cereibacter</taxon>
    </lineage>
</organism>
<protein>
    <submittedName>
        <fullName evidence="2">Uncharacterized protein</fullName>
    </submittedName>
</protein>
<gene>
    <name evidence="2" type="ORF">RSP_7197</name>
</gene>
<feature type="region of interest" description="Disordered" evidence="1">
    <location>
        <begin position="1"/>
        <end position="23"/>
    </location>
</feature>
<name>Q3IV81_CERS4</name>
<dbReference type="GeneID" id="3711949"/>
<dbReference type="AlphaFoldDB" id="Q3IV81"/>
<feature type="region of interest" description="Disordered" evidence="1">
    <location>
        <begin position="274"/>
        <end position="302"/>
    </location>
</feature>
<dbReference type="EMBL" id="CP000146">
    <property type="protein sequence ID" value="ABA81553.1"/>
    <property type="molecule type" value="Genomic_DNA"/>
</dbReference>
<geneLocation type="plasmid" evidence="3">
    <name>pRS241c</name>
</geneLocation>
<dbReference type="OrthoDB" id="9943797at2"/>
<accession>Q3IV81</accession>
<evidence type="ECO:0000256" key="1">
    <source>
        <dbReference type="SAM" id="MobiDB-lite"/>
    </source>
</evidence>
<dbReference type="EnsemblBacteria" id="ABA81553">
    <property type="protein sequence ID" value="ABA81553"/>
    <property type="gene ID" value="RSP_7197"/>
</dbReference>
<dbReference type="RefSeq" id="WP_011331360.1">
    <property type="nucleotide sequence ID" value="NC_007489.1"/>
</dbReference>
<evidence type="ECO:0000313" key="3">
    <source>
        <dbReference type="Proteomes" id="UP000002703"/>
    </source>
</evidence>
<keyword evidence="2" id="KW-0614">Plasmid</keyword>
<evidence type="ECO:0000313" key="2">
    <source>
        <dbReference type="EMBL" id="ABA81553.1"/>
    </source>
</evidence>
<dbReference type="Proteomes" id="UP000002703">
    <property type="component" value="Plasmid C"/>
</dbReference>
<keyword evidence="3" id="KW-1185">Reference proteome</keyword>
<proteinExistence type="predicted"/>